<evidence type="ECO:0000256" key="7">
    <source>
        <dbReference type="ARBA" id="ARBA00023136"/>
    </source>
</evidence>
<feature type="non-terminal residue" evidence="10">
    <location>
        <position position="305"/>
    </location>
</feature>
<dbReference type="STRING" id="329046.A0A1Y2CAV3"/>
<dbReference type="SUPFAM" id="SSF103506">
    <property type="entry name" value="Mitochondrial carrier"/>
    <property type="match status" value="1"/>
</dbReference>
<dbReference type="Gene3D" id="1.50.40.10">
    <property type="entry name" value="Mitochondrial carrier domain"/>
    <property type="match status" value="1"/>
</dbReference>
<dbReference type="GO" id="GO:0048250">
    <property type="term" value="P:iron import into the mitochondrion"/>
    <property type="evidence" value="ECO:0007669"/>
    <property type="project" value="TreeGrafter"/>
</dbReference>
<keyword evidence="11" id="KW-1185">Reference proteome</keyword>
<reference evidence="10 11" key="1">
    <citation type="submission" date="2016-07" db="EMBL/GenBank/DDBJ databases">
        <title>Pervasive Adenine N6-methylation of Active Genes in Fungi.</title>
        <authorList>
            <consortium name="DOE Joint Genome Institute"/>
            <person name="Mondo S.J."/>
            <person name="Dannebaum R.O."/>
            <person name="Kuo R.C."/>
            <person name="Labutti K."/>
            <person name="Haridas S."/>
            <person name="Kuo A."/>
            <person name="Salamov A."/>
            <person name="Ahrendt S.R."/>
            <person name="Lipzen A."/>
            <person name="Sullivan W."/>
            <person name="Andreopoulos W.B."/>
            <person name="Clum A."/>
            <person name="Lindquist E."/>
            <person name="Daum C."/>
            <person name="Ramamoorthy G.K."/>
            <person name="Gryganskyi A."/>
            <person name="Culley D."/>
            <person name="Magnuson J.K."/>
            <person name="James T.Y."/>
            <person name="O'Malley M.A."/>
            <person name="Stajich J.E."/>
            <person name="Spatafora J.W."/>
            <person name="Visel A."/>
            <person name="Grigoriev I.V."/>
        </authorList>
    </citation>
    <scope>NUCLEOTIDE SEQUENCE [LARGE SCALE GENOMIC DNA]</scope>
    <source>
        <strain evidence="10 11">JEL800</strain>
    </source>
</reference>
<name>A0A1Y2CAV3_9FUNG</name>
<comment type="subcellular location">
    <subcellularLocation>
        <location evidence="1">Mitochondrion membrane</location>
        <topology evidence="1">Multi-pass membrane protein</topology>
    </subcellularLocation>
</comment>
<dbReference type="InterPro" id="IPR023395">
    <property type="entry name" value="MCP_dom_sf"/>
</dbReference>
<dbReference type="PROSITE" id="PS50920">
    <property type="entry name" value="SOLCAR"/>
    <property type="match status" value="3"/>
</dbReference>
<dbReference type="GO" id="GO:0031966">
    <property type="term" value="C:mitochondrial membrane"/>
    <property type="evidence" value="ECO:0007669"/>
    <property type="project" value="UniProtKB-SubCell"/>
</dbReference>
<evidence type="ECO:0000256" key="4">
    <source>
        <dbReference type="ARBA" id="ARBA00022692"/>
    </source>
</evidence>
<dbReference type="EMBL" id="MCGO01000025">
    <property type="protein sequence ID" value="ORY43455.1"/>
    <property type="molecule type" value="Genomic_DNA"/>
</dbReference>
<comment type="caution">
    <text evidence="10">The sequence shown here is derived from an EMBL/GenBank/DDBJ whole genome shotgun (WGS) entry which is preliminary data.</text>
</comment>
<keyword evidence="5" id="KW-1133">Transmembrane helix</keyword>
<feature type="repeat" description="Solcar" evidence="8">
    <location>
        <begin position="201"/>
        <end position="292"/>
    </location>
</feature>
<comment type="similarity">
    <text evidence="2 9">Belongs to the mitochondrial carrier (TC 2.A.29) family.</text>
</comment>
<keyword evidence="6" id="KW-0496">Mitochondrion</keyword>
<evidence type="ECO:0000313" key="11">
    <source>
        <dbReference type="Proteomes" id="UP000193642"/>
    </source>
</evidence>
<dbReference type="Proteomes" id="UP000193642">
    <property type="component" value="Unassembled WGS sequence"/>
</dbReference>
<evidence type="ECO:0000256" key="5">
    <source>
        <dbReference type="ARBA" id="ARBA00022989"/>
    </source>
</evidence>
<evidence type="ECO:0000256" key="8">
    <source>
        <dbReference type="PROSITE-ProRule" id="PRU00282"/>
    </source>
</evidence>
<evidence type="ECO:0000256" key="3">
    <source>
        <dbReference type="ARBA" id="ARBA00022448"/>
    </source>
</evidence>
<evidence type="ECO:0000313" key="10">
    <source>
        <dbReference type="EMBL" id="ORY43455.1"/>
    </source>
</evidence>
<dbReference type="PANTHER" id="PTHR45758:SF4">
    <property type="entry name" value="MITOFERRIN-1"/>
    <property type="match status" value="1"/>
</dbReference>
<proteinExistence type="inferred from homology"/>
<keyword evidence="7 8" id="KW-0472">Membrane</keyword>
<dbReference type="AlphaFoldDB" id="A0A1Y2CAV3"/>
<dbReference type="PANTHER" id="PTHR45758">
    <property type="entry name" value="MITOFERRIN-1-RELATED"/>
    <property type="match status" value="1"/>
</dbReference>
<feature type="repeat" description="Solcar" evidence="8">
    <location>
        <begin position="16"/>
        <end position="101"/>
    </location>
</feature>
<accession>A0A1Y2CAV3</accession>
<evidence type="ECO:0000256" key="9">
    <source>
        <dbReference type="RuleBase" id="RU000488"/>
    </source>
</evidence>
<evidence type="ECO:0000256" key="6">
    <source>
        <dbReference type="ARBA" id="ARBA00023128"/>
    </source>
</evidence>
<feature type="repeat" description="Solcar" evidence="8">
    <location>
        <begin position="109"/>
        <end position="194"/>
    </location>
</feature>
<keyword evidence="3 9" id="KW-0813">Transport</keyword>
<organism evidence="10 11">
    <name type="scientific">Rhizoclosmatium globosum</name>
    <dbReference type="NCBI Taxonomy" id="329046"/>
    <lineage>
        <taxon>Eukaryota</taxon>
        <taxon>Fungi</taxon>
        <taxon>Fungi incertae sedis</taxon>
        <taxon>Chytridiomycota</taxon>
        <taxon>Chytridiomycota incertae sedis</taxon>
        <taxon>Chytridiomycetes</taxon>
        <taxon>Chytridiales</taxon>
        <taxon>Chytriomycetaceae</taxon>
        <taxon>Rhizoclosmatium</taxon>
    </lineage>
</organism>
<dbReference type="GO" id="GO:0015093">
    <property type="term" value="F:ferrous iron transmembrane transporter activity"/>
    <property type="evidence" value="ECO:0007669"/>
    <property type="project" value="TreeGrafter"/>
</dbReference>
<dbReference type="OrthoDB" id="43906at2759"/>
<evidence type="ECO:0000256" key="1">
    <source>
        <dbReference type="ARBA" id="ARBA00004225"/>
    </source>
</evidence>
<protein>
    <submittedName>
        <fullName evidence="10">Putative MRS4-protein of the mitochondrial carrier family</fullName>
    </submittedName>
</protein>
<gene>
    <name evidence="10" type="ORF">BCR33DRAFT_717662</name>
</gene>
<keyword evidence="4 8" id="KW-0812">Transmembrane</keyword>
<dbReference type="InterPro" id="IPR018108">
    <property type="entry name" value="MCP_transmembrane"/>
</dbReference>
<evidence type="ECO:0000256" key="2">
    <source>
        <dbReference type="ARBA" id="ARBA00006375"/>
    </source>
</evidence>
<dbReference type="Pfam" id="PF00153">
    <property type="entry name" value="Mito_carr"/>
    <property type="match status" value="3"/>
</dbReference>
<sequence length="305" mass="32873">MCNHDDEFDYESIPAAPMHVNMACGALAGITEHALMHPMDAVKTRMQTQPTVAYSSISTTLSRIASKEGAASLWRGVSSVVAGAGPAHALSFAIYEHFKVVFGVDEDGNRVLESAAAGACATIAHDGLMTPFDVIKQRMQLQSGARFANTAACAKYLLRTEGLRAFYVSYPTTLTMNIPYHSVHFSAYEYFKKSFNPQGGYDPLSHCMAGGLAGGMAAAITTPLDVVKTLLQTRGVSEDAAVRKVNGFSDAAKLVYQRGGVKGFFRGFQPRILTHMPAAAISWSTYEFLKMTVLGDITKQPQLSP</sequence>